<feature type="domain" description="Helicase ATP-binding" evidence="7">
    <location>
        <begin position="31"/>
        <end position="197"/>
    </location>
</feature>
<evidence type="ECO:0000256" key="5">
    <source>
        <dbReference type="SAM" id="Coils"/>
    </source>
</evidence>
<dbReference type="CDD" id="cd18793">
    <property type="entry name" value="SF2_C_SNF"/>
    <property type="match status" value="1"/>
</dbReference>
<keyword evidence="2" id="KW-0378">Hydrolase</keyword>
<dbReference type="PANTHER" id="PTHR10799">
    <property type="entry name" value="SNF2/RAD54 HELICASE FAMILY"/>
    <property type="match status" value="1"/>
</dbReference>
<keyword evidence="3 9" id="KW-0347">Helicase</keyword>
<proteinExistence type="predicted"/>
<evidence type="ECO:0000259" key="7">
    <source>
        <dbReference type="PROSITE" id="PS51192"/>
    </source>
</evidence>
<protein>
    <submittedName>
        <fullName evidence="9">DEAD/DEAH box helicase</fullName>
    </submittedName>
</protein>
<dbReference type="SMART" id="SM00490">
    <property type="entry name" value="HELICc"/>
    <property type="match status" value="1"/>
</dbReference>
<feature type="coiled-coil region" evidence="5">
    <location>
        <begin position="843"/>
        <end position="893"/>
    </location>
</feature>
<dbReference type="InterPro" id="IPR027417">
    <property type="entry name" value="P-loop_NTPase"/>
</dbReference>
<dbReference type="Proteomes" id="UP000037507">
    <property type="component" value="Unassembled WGS sequence"/>
</dbReference>
<dbReference type="InterPro" id="IPR000330">
    <property type="entry name" value="SNF2_N"/>
</dbReference>
<keyword evidence="4" id="KW-0067">ATP-binding</keyword>
<sequence>MGADAADLLASTLVDAQVDLNPHQVEAALFAFHSPLSKGVILADEVGLGKTIEAGLVIAQRWAERKRNILVICPANLRKQWHQELQDKFSLQAQILEAKSYRELVKAGTKHPFDQARVLICSYQFAKSKADDLRRVAWDLVVMDEAHRLRNVYKQSNVIGKALKEALANAPKVLLTATPLQNSLLELYGLVSLVDERVFGDLPSFRDQFGALNNAATVTKLRERLQPVCMRTLRRQVQPYISYTKRIPMVEQFTPSQDEQVLRDMVSDYLRRPALNALPAGQRQLISLVLWKLLASSSHAIGGALGTMAQRLQDKLGAALADKTNAQLSEELDKDYESLDETEEEWGEDGDDSGPPLASVAEEIAELREFQRLATTIRDNAKGQALLVALGKAFAELEELGANKKALIFTESRRTQDYLLQLIELSPYAGQAVLFNGTNTSDQATAIYQAWLQRHAGTDRITGSRTADTRAALVEHFRDSAQIMIATEAGAEGINLQFCSLVINYDLPWNPQRIEQRIGRCHRYGQKHDVVVVNFIDHSNPADKRVYELLAQKFQLFEGVFGASDEVLGTIGSGVDFERRIAEIYQTCRNPQEIETSFQQLQLDLSGEINAAMLKTRQLLLENFDEAVQDKLKVRQTESKSARNRYERLLMDLTHAELRDHAEFDHEGFTLNQTPPGLTPSDVPSGRYELPRRSGDAHLYRTGHPLAQALIAQAKGRILPPARIRFDYDAYGSNVSTLKALRGQSGWLSFSVLSIDALGLVEDYLLVVAITNAGEAMHEEDAEKLLRLPAELLQDDLLMQPPATLDEEVLRLERQHIQAVNTRNLGYFDAEVQKLDAWADDLKVGLENEVKELDREIKDVRRTATVAATLEEKLSWQKRQRELEDKRSQLRRRIFDRQDEIDGQRSRLIDDLEGRLASTSTLKDIFKIQWELA</sequence>
<keyword evidence="5" id="KW-0175">Coiled coil</keyword>
<feature type="compositionally biased region" description="Acidic residues" evidence="6">
    <location>
        <begin position="331"/>
        <end position="352"/>
    </location>
</feature>
<feature type="region of interest" description="Disordered" evidence="6">
    <location>
        <begin position="331"/>
        <end position="355"/>
    </location>
</feature>
<dbReference type="STRING" id="1293045.H663_17420"/>
<evidence type="ECO:0000256" key="6">
    <source>
        <dbReference type="SAM" id="MobiDB-lite"/>
    </source>
</evidence>
<name>A0A2T7U931_9BURK</name>
<reference evidence="9" key="1">
    <citation type="submission" date="2017-04" db="EMBL/GenBank/DDBJ databases">
        <title>Unexpected and diverse lifestyles within the genus Limnohabitans.</title>
        <authorList>
            <person name="Kasalicky V."/>
            <person name="Mehrshad M."/>
            <person name="Andrei S.-A."/>
            <person name="Salcher M."/>
            <person name="Kratochvilova H."/>
            <person name="Simek K."/>
            <person name="Ghai R."/>
        </authorList>
    </citation>
    <scope>NUCLEOTIDE SEQUENCE [LARGE SCALE GENOMIC DNA]</scope>
    <source>
        <strain evidence="9">II-D5</strain>
    </source>
</reference>
<gene>
    <name evidence="9" type="ORF">H663_018590</name>
</gene>
<dbReference type="PROSITE" id="PS51194">
    <property type="entry name" value="HELICASE_CTER"/>
    <property type="match status" value="1"/>
</dbReference>
<comment type="caution">
    <text evidence="9">The sequence shown here is derived from an EMBL/GenBank/DDBJ whole genome shotgun (WGS) entry which is preliminary data.</text>
</comment>
<dbReference type="Gene3D" id="3.40.50.10810">
    <property type="entry name" value="Tandem AAA-ATPase domain"/>
    <property type="match status" value="1"/>
</dbReference>
<evidence type="ECO:0000256" key="4">
    <source>
        <dbReference type="ARBA" id="ARBA00022840"/>
    </source>
</evidence>
<dbReference type="OrthoDB" id="9814088at2"/>
<dbReference type="GO" id="GO:0016787">
    <property type="term" value="F:hydrolase activity"/>
    <property type="evidence" value="ECO:0007669"/>
    <property type="project" value="UniProtKB-KW"/>
</dbReference>
<dbReference type="Gene3D" id="3.40.50.300">
    <property type="entry name" value="P-loop containing nucleotide triphosphate hydrolases"/>
    <property type="match status" value="1"/>
</dbReference>
<accession>A0A2T7U931</accession>
<dbReference type="GO" id="GO:0005524">
    <property type="term" value="F:ATP binding"/>
    <property type="evidence" value="ECO:0007669"/>
    <property type="project" value="UniProtKB-KW"/>
</dbReference>
<dbReference type="SUPFAM" id="SSF52540">
    <property type="entry name" value="P-loop containing nucleoside triphosphate hydrolases"/>
    <property type="match status" value="2"/>
</dbReference>
<evidence type="ECO:0000313" key="9">
    <source>
        <dbReference type="EMBL" id="PVE41188.1"/>
    </source>
</evidence>
<dbReference type="InterPro" id="IPR014001">
    <property type="entry name" value="Helicase_ATP-bd"/>
</dbReference>
<keyword evidence="1" id="KW-0547">Nucleotide-binding</keyword>
<dbReference type="InterPro" id="IPR049730">
    <property type="entry name" value="SNF2/RAD54-like_C"/>
</dbReference>
<organism evidence="9 10">
    <name type="scientific">Limnohabitans planktonicus II-D5</name>
    <dbReference type="NCBI Taxonomy" id="1293045"/>
    <lineage>
        <taxon>Bacteria</taxon>
        <taxon>Pseudomonadati</taxon>
        <taxon>Pseudomonadota</taxon>
        <taxon>Betaproteobacteria</taxon>
        <taxon>Burkholderiales</taxon>
        <taxon>Comamonadaceae</taxon>
        <taxon>Limnohabitans</taxon>
    </lineage>
</organism>
<dbReference type="SMART" id="SM00487">
    <property type="entry name" value="DEXDc"/>
    <property type="match status" value="1"/>
</dbReference>
<evidence type="ECO:0000313" key="10">
    <source>
        <dbReference type="Proteomes" id="UP000037507"/>
    </source>
</evidence>
<dbReference type="GO" id="GO:0004386">
    <property type="term" value="F:helicase activity"/>
    <property type="evidence" value="ECO:0007669"/>
    <property type="project" value="UniProtKB-KW"/>
</dbReference>
<evidence type="ECO:0000256" key="2">
    <source>
        <dbReference type="ARBA" id="ARBA00022801"/>
    </source>
</evidence>
<dbReference type="PROSITE" id="PS51192">
    <property type="entry name" value="HELICASE_ATP_BIND_1"/>
    <property type="match status" value="1"/>
</dbReference>
<evidence type="ECO:0000256" key="3">
    <source>
        <dbReference type="ARBA" id="ARBA00022806"/>
    </source>
</evidence>
<feature type="domain" description="Helicase C-terminal" evidence="8">
    <location>
        <begin position="389"/>
        <end position="568"/>
    </location>
</feature>
<evidence type="ECO:0000259" key="8">
    <source>
        <dbReference type="PROSITE" id="PS51194"/>
    </source>
</evidence>
<dbReference type="AlphaFoldDB" id="A0A2T7U931"/>
<keyword evidence="10" id="KW-1185">Reference proteome</keyword>
<dbReference type="Pfam" id="PF00176">
    <property type="entry name" value="SNF2-rel_dom"/>
    <property type="match status" value="1"/>
</dbReference>
<dbReference type="EMBL" id="LFYT02000037">
    <property type="protein sequence ID" value="PVE41188.1"/>
    <property type="molecule type" value="Genomic_DNA"/>
</dbReference>
<dbReference type="CDD" id="cd18011">
    <property type="entry name" value="DEXDc_RapA"/>
    <property type="match status" value="1"/>
</dbReference>
<dbReference type="InterPro" id="IPR001650">
    <property type="entry name" value="Helicase_C-like"/>
</dbReference>
<dbReference type="InterPro" id="IPR057342">
    <property type="entry name" value="DEXDc_RapA"/>
</dbReference>
<dbReference type="Pfam" id="PF00271">
    <property type="entry name" value="Helicase_C"/>
    <property type="match status" value="1"/>
</dbReference>
<evidence type="ECO:0000256" key="1">
    <source>
        <dbReference type="ARBA" id="ARBA00022741"/>
    </source>
</evidence>
<dbReference type="InterPro" id="IPR038718">
    <property type="entry name" value="SNF2-like_sf"/>
</dbReference>